<gene>
    <name evidence="9" type="ORF">AB6A40_004954</name>
</gene>
<feature type="compositionally biased region" description="Basic and acidic residues" evidence="6">
    <location>
        <begin position="152"/>
        <end position="165"/>
    </location>
</feature>
<sequence>MDNAEKKELSRKRKRTYKPEIRSIQRKVEMTENVVSSRSQLNTCDGSHKKESAVDGEEKLAAIHSVGEYGVNSKILCKFADNFYYEAKIMEILNDGDEPIYTVHYQGWNKRYDESIPKSELAERFLEYTPANINKAKAEMLEFKQKLLDSKRKPQKSLVRDENKAQSKHIKKSPSKKVQKVAKKKISELEEDCIAGTSKSKSRKRKGDTDTLEENIPKIDHPYAPKSYTDFVVQESDDFGHSWILNNIFFDDEEFINKKHCLARIPARITVSDVLKEFDKYCENERERINNFVHCGNNENEPPRKGAENNNKYNYGNFSASVKNIFDNIFGTHLLFRFERPHYYDLLAKHFERKGTEETQVKQLKVENREANSPTLFKPSEIYGPAHLLRMFVQSGRILRDIDLDDQHRKVLLDNAQVFLKFFEKNHEKFFNGEKDYRTAPAGYKKQLSSI</sequence>
<reference evidence="9 10" key="1">
    <citation type="submission" date="2024-08" db="EMBL/GenBank/DDBJ databases">
        <title>Gnathostoma spinigerum genome.</title>
        <authorList>
            <person name="Gonzalez-Bertolin B."/>
            <person name="Monzon S."/>
            <person name="Zaballos A."/>
            <person name="Jimenez P."/>
            <person name="Dekumyoy P."/>
            <person name="Varona S."/>
            <person name="Cuesta I."/>
            <person name="Sumanam S."/>
            <person name="Adisakwattana P."/>
            <person name="Gasser R.B."/>
            <person name="Hernandez-Gonzalez A."/>
            <person name="Young N.D."/>
            <person name="Perteguer M.J."/>
        </authorList>
    </citation>
    <scope>NUCLEOTIDE SEQUENCE [LARGE SCALE GENOMIC DNA]</scope>
    <source>
        <strain evidence="9">AL3</strain>
        <tissue evidence="9">Liver</tissue>
    </source>
</reference>
<feature type="region of interest" description="Disordered" evidence="6">
    <location>
        <begin position="197"/>
        <end position="219"/>
    </location>
</feature>
<evidence type="ECO:0000259" key="7">
    <source>
        <dbReference type="Pfam" id="PF05712"/>
    </source>
</evidence>
<dbReference type="InterPro" id="IPR016197">
    <property type="entry name" value="Chromo-like_dom_sf"/>
</dbReference>
<evidence type="ECO:0000256" key="6">
    <source>
        <dbReference type="SAM" id="MobiDB-lite"/>
    </source>
</evidence>
<feature type="region of interest" description="Disordered" evidence="6">
    <location>
        <begin position="152"/>
        <end position="181"/>
    </location>
</feature>
<keyword evidence="3" id="KW-0805">Transcription regulation</keyword>
<accession>A0ABD6EE11</accession>
<feature type="domain" description="MRG" evidence="7">
    <location>
        <begin position="244"/>
        <end position="438"/>
    </location>
</feature>
<dbReference type="GO" id="GO:0006325">
    <property type="term" value="P:chromatin organization"/>
    <property type="evidence" value="ECO:0007669"/>
    <property type="project" value="UniProtKB-KW"/>
</dbReference>
<feature type="domain" description="MSL3 chromodomain-like" evidence="8">
    <location>
        <begin position="71"/>
        <end position="123"/>
    </location>
</feature>
<comment type="subcellular location">
    <subcellularLocation>
        <location evidence="1">Nucleus</location>
    </subcellularLocation>
</comment>
<dbReference type="GO" id="GO:0005634">
    <property type="term" value="C:nucleus"/>
    <property type="evidence" value="ECO:0007669"/>
    <property type="project" value="UniProtKB-SubCell"/>
</dbReference>
<evidence type="ECO:0000259" key="8">
    <source>
        <dbReference type="Pfam" id="PF22732"/>
    </source>
</evidence>
<organism evidence="9 10">
    <name type="scientific">Gnathostoma spinigerum</name>
    <dbReference type="NCBI Taxonomy" id="75299"/>
    <lineage>
        <taxon>Eukaryota</taxon>
        <taxon>Metazoa</taxon>
        <taxon>Ecdysozoa</taxon>
        <taxon>Nematoda</taxon>
        <taxon>Chromadorea</taxon>
        <taxon>Rhabditida</taxon>
        <taxon>Spirurina</taxon>
        <taxon>Gnathostomatomorpha</taxon>
        <taxon>Gnathostomatoidea</taxon>
        <taxon>Gnathostomatidae</taxon>
        <taxon>Gnathostoma</taxon>
    </lineage>
</organism>
<keyword evidence="4" id="KW-0804">Transcription</keyword>
<keyword evidence="10" id="KW-1185">Reference proteome</keyword>
<proteinExistence type="predicted"/>
<evidence type="ECO:0000313" key="9">
    <source>
        <dbReference type="EMBL" id="MFH4978245.1"/>
    </source>
</evidence>
<dbReference type="InterPro" id="IPR026541">
    <property type="entry name" value="MRG_dom"/>
</dbReference>
<comment type="caution">
    <text evidence="9">The sequence shown here is derived from an EMBL/GenBank/DDBJ whole genome shotgun (WGS) entry which is preliminary data.</text>
</comment>
<dbReference type="PANTHER" id="PTHR10880:SF48">
    <property type="entry name" value="MORTALITY FACTOR 4 LIKE 2"/>
    <property type="match status" value="1"/>
</dbReference>
<keyword evidence="2" id="KW-0156">Chromatin regulator</keyword>
<keyword evidence="5" id="KW-0539">Nucleus</keyword>
<dbReference type="AlphaFoldDB" id="A0ABD6EE11"/>
<dbReference type="SUPFAM" id="SSF54160">
    <property type="entry name" value="Chromo domain-like"/>
    <property type="match status" value="1"/>
</dbReference>
<dbReference type="Proteomes" id="UP001608902">
    <property type="component" value="Unassembled WGS sequence"/>
</dbReference>
<dbReference type="InterPro" id="IPR053820">
    <property type="entry name" value="MSL3_chromo-like"/>
</dbReference>
<feature type="compositionally biased region" description="Basic residues" evidence="6">
    <location>
        <begin position="166"/>
        <end position="181"/>
    </location>
</feature>
<dbReference type="EMBL" id="JBGFUD010003019">
    <property type="protein sequence ID" value="MFH4978245.1"/>
    <property type="molecule type" value="Genomic_DNA"/>
</dbReference>
<dbReference type="InterPro" id="IPR038217">
    <property type="entry name" value="MRG_C_sf"/>
</dbReference>
<evidence type="ECO:0000256" key="4">
    <source>
        <dbReference type="ARBA" id="ARBA00023163"/>
    </source>
</evidence>
<dbReference type="PROSITE" id="PS51640">
    <property type="entry name" value="MRG"/>
    <property type="match status" value="1"/>
</dbReference>
<dbReference type="PANTHER" id="PTHR10880">
    <property type="entry name" value="MORTALITY FACTOR 4-LIKE PROTEIN"/>
    <property type="match status" value="1"/>
</dbReference>
<name>A0ABD6EE11_9BILA</name>
<dbReference type="Gene3D" id="1.10.274.30">
    <property type="entry name" value="MRG domain"/>
    <property type="match status" value="1"/>
</dbReference>
<evidence type="ECO:0000313" key="10">
    <source>
        <dbReference type="Proteomes" id="UP001608902"/>
    </source>
</evidence>
<protein>
    <recommendedName>
        <fullName evidence="11">MRG domain-containing protein</fullName>
    </recommendedName>
</protein>
<evidence type="ECO:0000256" key="2">
    <source>
        <dbReference type="ARBA" id="ARBA00022853"/>
    </source>
</evidence>
<dbReference type="InterPro" id="IPR008676">
    <property type="entry name" value="MRG"/>
</dbReference>
<dbReference type="Gene3D" id="2.30.30.140">
    <property type="match status" value="1"/>
</dbReference>
<dbReference type="Pfam" id="PF22732">
    <property type="entry name" value="MSL3_chromo-like"/>
    <property type="match status" value="1"/>
</dbReference>
<evidence type="ECO:0000256" key="5">
    <source>
        <dbReference type="ARBA" id="ARBA00023242"/>
    </source>
</evidence>
<evidence type="ECO:0000256" key="3">
    <source>
        <dbReference type="ARBA" id="ARBA00023015"/>
    </source>
</evidence>
<evidence type="ECO:0008006" key="11">
    <source>
        <dbReference type="Google" id="ProtNLM"/>
    </source>
</evidence>
<evidence type="ECO:0000256" key="1">
    <source>
        <dbReference type="ARBA" id="ARBA00004123"/>
    </source>
</evidence>
<dbReference type="Pfam" id="PF05712">
    <property type="entry name" value="MRG"/>
    <property type="match status" value="1"/>
</dbReference>